<keyword evidence="2" id="KW-1185">Reference proteome</keyword>
<dbReference type="Proteomes" id="UP000002039">
    <property type="component" value="Unassembled WGS sequence"/>
</dbReference>
<sequence>MTKAMENDFETSRKNPKAIRIADLAQRTTTPSVIGLAGMGYDFSSIQNPTSRLSIECGKIFPLVSTFTLFAQFFFSRISPRLFTRLPIKHNRDVQEGGRYV</sequence>
<reference evidence="2" key="1">
    <citation type="journal article" date="2015" name="PLoS Genet.">
        <title>The dynamic genome and transcriptome of the human fungal pathogen Blastomyces and close relative Emmonsia.</title>
        <authorList>
            <person name="Munoz J.F."/>
            <person name="Gauthier G.M."/>
            <person name="Desjardins C.A."/>
            <person name="Gallo J.E."/>
            <person name="Holder J."/>
            <person name="Sullivan T.D."/>
            <person name="Marty A.J."/>
            <person name="Carmen J.C."/>
            <person name="Chen Z."/>
            <person name="Ding L."/>
            <person name="Gujja S."/>
            <person name="Magrini V."/>
            <person name="Misas E."/>
            <person name="Mitreva M."/>
            <person name="Priest M."/>
            <person name="Saif S."/>
            <person name="Whiston E.A."/>
            <person name="Young S."/>
            <person name="Zeng Q."/>
            <person name="Goldman W.E."/>
            <person name="Mardis E.R."/>
            <person name="Taylor J.W."/>
            <person name="McEwen J.G."/>
            <person name="Clay O.K."/>
            <person name="Klein B.S."/>
            <person name="Cuomo C.A."/>
        </authorList>
    </citation>
    <scope>NUCLEOTIDE SEQUENCE [LARGE SCALE GENOMIC DNA]</scope>
    <source>
        <strain evidence="2">ER-3 / ATCC MYA-2586</strain>
    </source>
</reference>
<dbReference type="GeneID" id="69031632"/>
<dbReference type="RefSeq" id="XP_045280420.1">
    <property type="nucleotide sequence ID" value="XM_045425932.1"/>
</dbReference>
<evidence type="ECO:0000313" key="1">
    <source>
        <dbReference type="EMBL" id="OAT00693.1"/>
    </source>
</evidence>
<gene>
    <name evidence="1" type="ORF">BDCG_16740</name>
</gene>
<protein>
    <submittedName>
        <fullName evidence="1">Uncharacterized protein</fullName>
    </submittedName>
</protein>
<name>A0ABX2VVB2_AJEDR</name>
<dbReference type="EMBL" id="EQ999975">
    <property type="protein sequence ID" value="OAT00693.1"/>
    <property type="molecule type" value="Genomic_DNA"/>
</dbReference>
<accession>A0ABX2VVB2</accession>
<proteinExistence type="predicted"/>
<evidence type="ECO:0000313" key="2">
    <source>
        <dbReference type="Proteomes" id="UP000002039"/>
    </source>
</evidence>
<organism evidence="1 2">
    <name type="scientific">Ajellomyces dermatitidis (strain ER-3 / ATCC MYA-2586)</name>
    <name type="common">Blastomyces dermatitidis</name>
    <dbReference type="NCBI Taxonomy" id="559297"/>
    <lineage>
        <taxon>Eukaryota</taxon>
        <taxon>Fungi</taxon>
        <taxon>Dikarya</taxon>
        <taxon>Ascomycota</taxon>
        <taxon>Pezizomycotina</taxon>
        <taxon>Eurotiomycetes</taxon>
        <taxon>Eurotiomycetidae</taxon>
        <taxon>Onygenales</taxon>
        <taxon>Ajellomycetaceae</taxon>
        <taxon>Blastomyces</taxon>
    </lineage>
</organism>